<evidence type="ECO:0000256" key="1">
    <source>
        <dbReference type="SAM" id="SignalP"/>
    </source>
</evidence>
<evidence type="ECO:0000313" key="3">
    <source>
        <dbReference type="Proteomes" id="UP000750502"/>
    </source>
</evidence>
<organism evidence="2 3">
    <name type="scientific">Fusarium xylarioides</name>
    <dbReference type="NCBI Taxonomy" id="221167"/>
    <lineage>
        <taxon>Eukaryota</taxon>
        <taxon>Fungi</taxon>
        <taxon>Dikarya</taxon>
        <taxon>Ascomycota</taxon>
        <taxon>Pezizomycotina</taxon>
        <taxon>Sordariomycetes</taxon>
        <taxon>Hypocreomycetidae</taxon>
        <taxon>Hypocreales</taxon>
        <taxon>Nectriaceae</taxon>
        <taxon>Fusarium</taxon>
        <taxon>Fusarium fujikuroi species complex</taxon>
    </lineage>
</organism>
<evidence type="ECO:0000313" key="2">
    <source>
        <dbReference type="EMBL" id="KAG5764318.1"/>
    </source>
</evidence>
<accession>A0A9P7L5E9</accession>
<keyword evidence="1" id="KW-0732">Signal</keyword>
<dbReference type="AlphaFoldDB" id="A0A9P7L5E9"/>
<dbReference type="EMBL" id="JADFTT010000255">
    <property type="protein sequence ID" value="KAG5764318.1"/>
    <property type="molecule type" value="Genomic_DNA"/>
</dbReference>
<dbReference type="OrthoDB" id="3641682at2759"/>
<proteinExistence type="predicted"/>
<protein>
    <submittedName>
        <fullName evidence="2">Uncharacterized protein</fullName>
    </submittedName>
</protein>
<feature type="signal peptide" evidence="1">
    <location>
        <begin position="1"/>
        <end position="16"/>
    </location>
</feature>
<keyword evidence="3" id="KW-1185">Reference proteome</keyword>
<reference evidence="2" key="1">
    <citation type="journal article" date="2020" name="bioRxiv">
        <title>Historical genomics reveals the evolutionary mechanisms behind multiple outbreaks of the host-specific coffee wilt pathogen Fusarium xylarioides.</title>
        <authorList>
            <person name="Peck D."/>
            <person name="Nowell R.W."/>
            <person name="Flood J."/>
            <person name="Ryan M.J."/>
            <person name="Barraclough T.G."/>
        </authorList>
    </citation>
    <scope>NUCLEOTIDE SEQUENCE</scope>
    <source>
        <strain evidence="2">IMI 127659i</strain>
    </source>
</reference>
<reference evidence="2" key="2">
    <citation type="submission" date="2020-10" db="EMBL/GenBank/DDBJ databases">
        <authorList>
            <person name="Peck L.D."/>
            <person name="Nowell R.W."/>
            <person name="Flood J."/>
            <person name="Ryan M.J."/>
            <person name="Barraclough T.G."/>
        </authorList>
    </citation>
    <scope>NUCLEOTIDE SEQUENCE</scope>
    <source>
        <strain evidence="2">IMI 127659i</strain>
    </source>
</reference>
<gene>
    <name evidence="2" type="ORF">H9Q72_007608</name>
</gene>
<name>A0A9P7L5E9_9HYPO</name>
<comment type="caution">
    <text evidence="2">The sequence shown here is derived from an EMBL/GenBank/DDBJ whole genome shotgun (WGS) entry which is preliminary data.</text>
</comment>
<dbReference type="Proteomes" id="UP000750502">
    <property type="component" value="Unassembled WGS sequence"/>
</dbReference>
<feature type="chain" id="PRO_5040262212" evidence="1">
    <location>
        <begin position="17"/>
        <end position="319"/>
    </location>
</feature>
<sequence>MRYLHSIVIFTSACLAADVQVTWRHEHDTKASALVAVHTNGTVIAETCGSIIHSKHPIDFSNVDGKDGSGSFTVGNTTYRVHSNPESSGGPACSRVFNPKYTLVQCSGVNWDASDAIGDKPRDCFAESYTDGELQFLHNGVLNETSQMHKRGWWDKFKENMRDGFSSSRKELVGDGNPRQHYLHKQLSEPIVCGPSPGCSVGRTDSESFTISGTINPGRDKWWGSFGFSVTKAWTTGNSYTCNGNQNETVCIWYKTAQTTFVVKEHKKAPGESQWTESIHDVSAPNKNNKGGNYYCVIGHGCKAKGDSWWDRKGRKGVA</sequence>